<dbReference type="GeneID" id="39990594"/>
<feature type="compositionally biased region" description="Low complexity" evidence="1">
    <location>
        <begin position="224"/>
        <end position="238"/>
    </location>
</feature>
<keyword evidence="2" id="KW-0732">Signal</keyword>
<evidence type="ECO:0000313" key="4">
    <source>
        <dbReference type="Proteomes" id="UP000192257"/>
    </source>
</evidence>
<dbReference type="VEuPathDB" id="TriTrypDB:TM35_000561040"/>
<feature type="signal peptide" evidence="2">
    <location>
        <begin position="1"/>
        <end position="25"/>
    </location>
</feature>
<dbReference type="EMBL" id="NBCO01000056">
    <property type="protein sequence ID" value="ORC83806.1"/>
    <property type="molecule type" value="Genomic_DNA"/>
</dbReference>
<evidence type="ECO:0000256" key="2">
    <source>
        <dbReference type="SAM" id="SignalP"/>
    </source>
</evidence>
<feature type="compositionally biased region" description="Polar residues" evidence="1">
    <location>
        <begin position="89"/>
        <end position="99"/>
    </location>
</feature>
<feature type="chain" id="PRO_5013004367" description="Mucin-like glycoprotein" evidence="2">
    <location>
        <begin position="26"/>
        <end position="285"/>
    </location>
</feature>
<comment type="caution">
    <text evidence="3">The sequence shown here is derived from an EMBL/GenBank/DDBJ whole genome shotgun (WGS) entry which is preliminary data.</text>
</comment>
<evidence type="ECO:0000313" key="3">
    <source>
        <dbReference type="EMBL" id="ORC83806.1"/>
    </source>
</evidence>
<reference evidence="3 4" key="1">
    <citation type="submission" date="2017-03" db="EMBL/GenBank/DDBJ databases">
        <title>An alternative strategy for trypanosome survival in the mammalian bloodstream revealed through genome and transcriptome analysis of the ubiquitous bovine parasite Trypanosoma (Megatrypanum) theileri.</title>
        <authorList>
            <person name="Kelly S."/>
            <person name="Ivens A."/>
            <person name="Mott A."/>
            <person name="O'Neill E."/>
            <person name="Emms D."/>
            <person name="Macleod O."/>
            <person name="Voorheis P."/>
            <person name="Matthews J."/>
            <person name="Matthews K."/>
            <person name="Carrington M."/>
        </authorList>
    </citation>
    <scope>NUCLEOTIDE SEQUENCE [LARGE SCALE GENOMIC DNA]</scope>
    <source>
        <strain evidence="3">Edinburgh</strain>
    </source>
</reference>
<feature type="compositionally biased region" description="Basic and acidic residues" evidence="1">
    <location>
        <begin position="143"/>
        <end position="164"/>
    </location>
</feature>
<organism evidence="3 4">
    <name type="scientific">Trypanosoma theileri</name>
    <dbReference type="NCBI Taxonomy" id="67003"/>
    <lineage>
        <taxon>Eukaryota</taxon>
        <taxon>Discoba</taxon>
        <taxon>Euglenozoa</taxon>
        <taxon>Kinetoplastea</taxon>
        <taxon>Metakinetoplastina</taxon>
        <taxon>Trypanosomatida</taxon>
        <taxon>Trypanosomatidae</taxon>
        <taxon>Trypanosoma</taxon>
    </lineage>
</organism>
<feature type="region of interest" description="Disordered" evidence="1">
    <location>
        <begin position="71"/>
        <end position="100"/>
    </location>
</feature>
<gene>
    <name evidence="3" type="ORF">TM35_000561040</name>
</gene>
<keyword evidence="4" id="KW-1185">Reference proteome</keyword>
<feature type="compositionally biased region" description="Polar residues" evidence="1">
    <location>
        <begin position="174"/>
        <end position="203"/>
    </location>
</feature>
<dbReference type="Proteomes" id="UP000192257">
    <property type="component" value="Unassembled WGS sequence"/>
</dbReference>
<name>A0A1X0NGH0_9TRYP</name>
<accession>A0A1X0NGH0</accession>
<sequence>MMMRPVVCLLVFLLSVASLCMEANAFTNEPNGTAGDGKSEWCTFNDSTRTVSCTGNVFTTLYKEEVIPCNSDSAESSKSCGKRVPPEKQTPSGEHNSVQLEPEVVLAGELLSATEETSSHEKQDAGKDMDQEKITRADSPSAEDGRGGDSVDNTSAHHVERSDSTDGAIKIVEEQSQTPQGNQDLTDKSTTANSTPTHQSSAAAGTPATEGSHVIGNADSTANTTTTSTTEEPTTTPSLVPNAEISSIAPIVQKNKGNVDSSVNPVWMGTAAPLLIVAVLFSATV</sequence>
<evidence type="ECO:0008006" key="5">
    <source>
        <dbReference type="Google" id="ProtNLM"/>
    </source>
</evidence>
<evidence type="ECO:0000256" key="1">
    <source>
        <dbReference type="SAM" id="MobiDB-lite"/>
    </source>
</evidence>
<protein>
    <recommendedName>
        <fullName evidence="5">Mucin-like glycoprotein</fullName>
    </recommendedName>
</protein>
<dbReference type="AlphaFoldDB" id="A0A1X0NGH0"/>
<feature type="region of interest" description="Disordered" evidence="1">
    <location>
        <begin position="113"/>
        <end position="241"/>
    </location>
</feature>
<feature type="compositionally biased region" description="Basic and acidic residues" evidence="1">
    <location>
        <begin position="117"/>
        <end position="136"/>
    </location>
</feature>
<dbReference type="RefSeq" id="XP_028877872.1">
    <property type="nucleotide sequence ID" value="XM_029030814.1"/>
</dbReference>
<proteinExistence type="predicted"/>